<dbReference type="Proteomes" id="UP001283361">
    <property type="component" value="Unassembled WGS sequence"/>
</dbReference>
<gene>
    <name evidence="1" type="ORF">RRG08_020752</name>
</gene>
<evidence type="ECO:0000313" key="1">
    <source>
        <dbReference type="EMBL" id="KAK3793376.1"/>
    </source>
</evidence>
<evidence type="ECO:0000313" key="2">
    <source>
        <dbReference type="Proteomes" id="UP001283361"/>
    </source>
</evidence>
<name>A0AAE1AU05_9GAST</name>
<organism evidence="1 2">
    <name type="scientific">Elysia crispata</name>
    <name type="common">lettuce slug</name>
    <dbReference type="NCBI Taxonomy" id="231223"/>
    <lineage>
        <taxon>Eukaryota</taxon>
        <taxon>Metazoa</taxon>
        <taxon>Spiralia</taxon>
        <taxon>Lophotrochozoa</taxon>
        <taxon>Mollusca</taxon>
        <taxon>Gastropoda</taxon>
        <taxon>Heterobranchia</taxon>
        <taxon>Euthyneura</taxon>
        <taxon>Panpulmonata</taxon>
        <taxon>Sacoglossa</taxon>
        <taxon>Placobranchoidea</taxon>
        <taxon>Plakobranchidae</taxon>
        <taxon>Elysia</taxon>
    </lineage>
</organism>
<accession>A0AAE1AU05</accession>
<dbReference type="AlphaFoldDB" id="A0AAE1AU05"/>
<keyword evidence="2" id="KW-1185">Reference proteome</keyword>
<protein>
    <submittedName>
        <fullName evidence="1">Uncharacterized protein</fullName>
    </submittedName>
</protein>
<dbReference type="EMBL" id="JAWDGP010001255">
    <property type="protein sequence ID" value="KAK3793376.1"/>
    <property type="molecule type" value="Genomic_DNA"/>
</dbReference>
<comment type="caution">
    <text evidence="1">The sequence shown here is derived from an EMBL/GenBank/DDBJ whole genome shotgun (WGS) entry which is preliminary data.</text>
</comment>
<proteinExistence type="predicted"/>
<sequence>MKKIVFNLRCQDHFSFPLRQKSWLAICRPTARSSDTRHCSLPHWLPEIPEDVRYGKTPHRAPPSTTEHQQLGQGQTITPTVQICSDRMSLNVGAQRLGARRASSYYVIAASRKTFDISLGRY</sequence>
<reference evidence="1" key="1">
    <citation type="journal article" date="2023" name="G3 (Bethesda)">
        <title>A reference genome for the long-term kleptoplast-retaining sea slug Elysia crispata morphotype clarki.</title>
        <authorList>
            <person name="Eastman K.E."/>
            <person name="Pendleton A.L."/>
            <person name="Shaikh M.A."/>
            <person name="Suttiyut T."/>
            <person name="Ogas R."/>
            <person name="Tomko P."/>
            <person name="Gavelis G."/>
            <person name="Widhalm J.R."/>
            <person name="Wisecaver J.H."/>
        </authorList>
    </citation>
    <scope>NUCLEOTIDE SEQUENCE</scope>
    <source>
        <strain evidence="1">ECLA1</strain>
    </source>
</reference>